<keyword evidence="5" id="KW-0997">Cell inner membrane</keyword>
<evidence type="ECO:0000256" key="10">
    <source>
        <dbReference type="SAM" id="Phobius"/>
    </source>
</evidence>
<accession>A0ABS5G6Z2</accession>
<organism evidence="12 13">
    <name type="scientific">Bradyrhizobium denitrificans</name>
    <dbReference type="NCBI Taxonomy" id="2734912"/>
    <lineage>
        <taxon>Bacteria</taxon>
        <taxon>Pseudomonadati</taxon>
        <taxon>Pseudomonadota</taxon>
        <taxon>Alphaproteobacteria</taxon>
        <taxon>Hyphomicrobiales</taxon>
        <taxon>Nitrobacteraceae</taxon>
        <taxon>Bradyrhizobium</taxon>
    </lineage>
</organism>
<dbReference type="InterPro" id="IPR049031">
    <property type="entry name" value="T2SSK_SAM-like_1st"/>
</dbReference>
<feature type="domain" description="T2SS protein K first SAM-like" evidence="11">
    <location>
        <begin position="112"/>
        <end position="200"/>
    </location>
</feature>
<protein>
    <submittedName>
        <fullName evidence="12">General secretion pathway protein GspK</fullName>
    </submittedName>
</protein>
<evidence type="ECO:0000256" key="7">
    <source>
        <dbReference type="ARBA" id="ARBA00022927"/>
    </source>
</evidence>
<evidence type="ECO:0000256" key="5">
    <source>
        <dbReference type="ARBA" id="ARBA00022519"/>
    </source>
</evidence>
<dbReference type="InterPro" id="IPR005628">
    <property type="entry name" value="GspK"/>
</dbReference>
<sequence>MIMRWLPELPITERDDREGGFVLVAVLWILISLAGLAGALSMYLVSSAQRLSLDDARLRSAALASASLELAAYKLSLTSKSQRPSAGAFSFRLDHAQVSVVFQSEASRLDLNHASKQMLANLFGGLGASSDKAGAYAERIIGWRTPLSETASDGERDLYRTAGVDYMPRSAPFASSEELRLVLDLPPALVDKAMPFVTVFNGRREIDALEAAPEVVAALPGMTEDLLKSFLAQRAGLRRDARSLASVLGPARAAATLDVGDAVRVLITIAFDAGRRSAAEAVILLGEGDDPYQILAWRDDAGYPAMLRPSGKAL</sequence>
<proteinExistence type="inferred from homology"/>
<dbReference type="Gene3D" id="1.10.40.60">
    <property type="entry name" value="EpsJ-like"/>
    <property type="match status" value="1"/>
</dbReference>
<evidence type="ECO:0000256" key="2">
    <source>
        <dbReference type="ARBA" id="ARBA00007246"/>
    </source>
</evidence>
<dbReference type="InterPro" id="IPR038072">
    <property type="entry name" value="GspK_central_sf"/>
</dbReference>
<evidence type="ECO:0000256" key="3">
    <source>
        <dbReference type="ARBA" id="ARBA00022448"/>
    </source>
</evidence>
<keyword evidence="13" id="KW-1185">Reference proteome</keyword>
<evidence type="ECO:0000256" key="4">
    <source>
        <dbReference type="ARBA" id="ARBA00022475"/>
    </source>
</evidence>
<dbReference type="Pfam" id="PF21687">
    <property type="entry name" value="T2SSK_1st"/>
    <property type="match status" value="1"/>
</dbReference>
<dbReference type="Proteomes" id="UP001314635">
    <property type="component" value="Unassembled WGS sequence"/>
</dbReference>
<keyword evidence="8 10" id="KW-1133">Transmembrane helix</keyword>
<reference evidence="13" key="1">
    <citation type="journal article" date="2021" name="ISME J.">
        <title>Evolutionary origin and ecological implication of a unique nif island in free-living Bradyrhizobium lineages.</title>
        <authorList>
            <person name="Tao J."/>
        </authorList>
    </citation>
    <scope>NUCLEOTIDE SEQUENCE [LARGE SCALE GENOMIC DNA]</scope>
    <source>
        <strain evidence="13">SZCCT0094</strain>
    </source>
</reference>
<dbReference type="PANTHER" id="PTHR38831:SF2">
    <property type="entry name" value="TYPE II SECRETION SYSTEM PROTEIN K"/>
    <property type="match status" value="1"/>
</dbReference>
<evidence type="ECO:0000256" key="9">
    <source>
        <dbReference type="ARBA" id="ARBA00023136"/>
    </source>
</evidence>
<comment type="caution">
    <text evidence="12">The sequence shown here is derived from an EMBL/GenBank/DDBJ whole genome shotgun (WGS) entry which is preliminary data.</text>
</comment>
<keyword evidence="7" id="KW-0653">Protein transport</keyword>
<dbReference type="PANTHER" id="PTHR38831">
    <property type="entry name" value="TYPE II SECRETION SYSTEM PROTEIN K"/>
    <property type="match status" value="1"/>
</dbReference>
<keyword evidence="3" id="KW-0813">Transport</keyword>
<evidence type="ECO:0000313" key="13">
    <source>
        <dbReference type="Proteomes" id="UP001314635"/>
    </source>
</evidence>
<dbReference type="EMBL" id="JAFCLK010000012">
    <property type="protein sequence ID" value="MBR1137061.1"/>
    <property type="molecule type" value="Genomic_DNA"/>
</dbReference>
<evidence type="ECO:0000256" key="8">
    <source>
        <dbReference type="ARBA" id="ARBA00022989"/>
    </source>
</evidence>
<comment type="similarity">
    <text evidence="2">Belongs to the GSP K family.</text>
</comment>
<evidence type="ECO:0000259" key="11">
    <source>
        <dbReference type="Pfam" id="PF21687"/>
    </source>
</evidence>
<dbReference type="RefSeq" id="WP_172236878.1">
    <property type="nucleotide sequence ID" value="NZ_JABFDP010000012.1"/>
</dbReference>
<evidence type="ECO:0000256" key="1">
    <source>
        <dbReference type="ARBA" id="ARBA00004533"/>
    </source>
</evidence>
<keyword evidence="4" id="KW-1003">Cell membrane</keyword>
<keyword evidence="6 10" id="KW-0812">Transmembrane</keyword>
<dbReference type="SUPFAM" id="SSF158544">
    <property type="entry name" value="GspK insert domain-like"/>
    <property type="match status" value="1"/>
</dbReference>
<gene>
    <name evidence="12" type="ORF">JQ619_14900</name>
</gene>
<evidence type="ECO:0000256" key="6">
    <source>
        <dbReference type="ARBA" id="ARBA00022692"/>
    </source>
</evidence>
<keyword evidence="9 10" id="KW-0472">Membrane</keyword>
<name>A0ABS5G6Z2_9BRAD</name>
<feature type="transmembrane region" description="Helical" evidence="10">
    <location>
        <begin position="21"/>
        <end position="45"/>
    </location>
</feature>
<comment type="subcellular location">
    <subcellularLocation>
        <location evidence="1">Cell inner membrane</location>
    </subcellularLocation>
</comment>
<evidence type="ECO:0000313" key="12">
    <source>
        <dbReference type="EMBL" id="MBR1137061.1"/>
    </source>
</evidence>